<dbReference type="PROSITE" id="PS50975">
    <property type="entry name" value="ATP_GRASP"/>
    <property type="match status" value="1"/>
</dbReference>
<keyword evidence="8 12" id="KW-0133">Cell shape</keyword>
<comment type="pathway">
    <text evidence="12">Cell wall biogenesis; peptidoglycan biosynthesis.</text>
</comment>
<name>A0A919AB29_9ACTN</name>
<comment type="subcellular location">
    <subcellularLocation>
        <location evidence="12">Cytoplasm</location>
    </subcellularLocation>
</comment>
<dbReference type="Gene3D" id="3.30.470.20">
    <property type="entry name" value="ATP-grasp fold, B domain"/>
    <property type="match status" value="1"/>
</dbReference>
<dbReference type="PANTHER" id="PTHR23132:SF25">
    <property type="entry name" value="D-ALANINE--D-ALANINE LIGASE A"/>
    <property type="match status" value="1"/>
</dbReference>
<dbReference type="EMBL" id="BNBI01000004">
    <property type="protein sequence ID" value="GHE96496.1"/>
    <property type="molecule type" value="Genomic_DNA"/>
</dbReference>
<dbReference type="SUPFAM" id="SSF56059">
    <property type="entry name" value="Glutathione synthetase ATP-binding domain-like"/>
    <property type="match status" value="1"/>
</dbReference>
<keyword evidence="10 15" id="KW-0464">Manganese</keyword>
<dbReference type="InterPro" id="IPR011127">
    <property type="entry name" value="Dala_Dala_lig_N"/>
</dbReference>
<keyword evidence="3 12" id="KW-0436">Ligase</keyword>
<feature type="binding site" evidence="14">
    <location>
        <begin position="207"/>
        <end position="214"/>
    </location>
    <ligand>
        <name>ATP</name>
        <dbReference type="ChEBI" id="CHEBI:30616"/>
    </ligand>
</feature>
<evidence type="ECO:0000256" key="5">
    <source>
        <dbReference type="ARBA" id="ARBA00022741"/>
    </source>
</evidence>
<feature type="domain" description="ATP-grasp" evidence="17">
    <location>
        <begin position="137"/>
        <end position="338"/>
    </location>
</feature>
<keyword evidence="9 12" id="KW-0573">Peptidoglycan synthesis</keyword>
<dbReference type="InterPro" id="IPR058165">
    <property type="entry name" value="VanA-like"/>
</dbReference>
<evidence type="ECO:0000256" key="6">
    <source>
        <dbReference type="ARBA" id="ARBA00022840"/>
    </source>
</evidence>
<dbReference type="GO" id="GO:0071555">
    <property type="term" value="P:cell wall organization"/>
    <property type="evidence" value="ECO:0007669"/>
    <property type="project" value="UniProtKB-KW"/>
</dbReference>
<evidence type="ECO:0000256" key="1">
    <source>
        <dbReference type="ARBA" id="ARBA00001936"/>
    </source>
</evidence>
<dbReference type="InterPro" id="IPR011095">
    <property type="entry name" value="Dala_Dala_lig_C"/>
</dbReference>
<dbReference type="GO" id="GO:0008716">
    <property type="term" value="F:D-alanine-D-alanine ligase activity"/>
    <property type="evidence" value="ECO:0007669"/>
    <property type="project" value="UniProtKB-UniRule"/>
</dbReference>
<feature type="binding site" evidence="14">
    <location>
        <begin position="304"/>
        <end position="305"/>
    </location>
    <ligand>
        <name>ATP</name>
        <dbReference type="ChEBI" id="CHEBI:30616"/>
    </ligand>
</feature>
<dbReference type="GO" id="GO:0046872">
    <property type="term" value="F:metal ion binding"/>
    <property type="evidence" value="ECO:0007669"/>
    <property type="project" value="UniProtKB-KW"/>
</dbReference>
<comment type="catalytic activity">
    <reaction evidence="12">
        <text>2 D-alanine + ATP = D-alanyl-D-alanine + ADP + phosphate + H(+)</text>
        <dbReference type="Rhea" id="RHEA:11224"/>
        <dbReference type="ChEBI" id="CHEBI:15378"/>
        <dbReference type="ChEBI" id="CHEBI:30616"/>
        <dbReference type="ChEBI" id="CHEBI:43474"/>
        <dbReference type="ChEBI" id="CHEBI:57416"/>
        <dbReference type="ChEBI" id="CHEBI:57822"/>
        <dbReference type="ChEBI" id="CHEBI:456216"/>
        <dbReference type="EC" id="6.3.2.4"/>
    </reaction>
</comment>
<gene>
    <name evidence="12" type="primary">ddl</name>
    <name evidence="18" type="ORF">GCM10018772_20740</name>
</gene>
<dbReference type="EC" id="6.3.2.4" evidence="12"/>
<evidence type="ECO:0000256" key="14">
    <source>
        <dbReference type="PIRSR" id="PIRSR039102-2"/>
    </source>
</evidence>
<dbReference type="PANTHER" id="PTHR23132">
    <property type="entry name" value="D-ALANINE--D-ALANINE LIGASE"/>
    <property type="match status" value="1"/>
</dbReference>
<dbReference type="GO" id="GO:0009252">
    <property type="term" value="P:peptidoglycan biosynthetic process"/>
    <property type="evidence" value="ECO:0007669"/>
    <property type="project" value="UniProtKB-UniRule"/>
</dbReference>
<evidence type="ECO:0000256" key="8">
    <source>
        <dbReference type="ARBA" id="ARBA00022960"/>
    </source>
</evidence>
<dbReference type="Proteomes" id="UP000630718">
    <property type="component" value="Unassembled WGS sequence"/>
</dbReference>
<feature type="binding site" evidence="15">
    <location>
        <position position="305"/>
    </location>
    <ligand>
        <name>Mg(2+)</name>
        <dbReference type="ChEBI" id="CHEBI:18420"/>
        <label>1</label>
    </ligand>
</feature>
<evidence type="ECO:0000256" key="10">
    <source>
        <dbReference type="ARBA" id="ARBA00023211"/>
    </source>
</evidence>
<feature type="binding site" evidence="14">
    <location>
        <begin position="169"/>
        <end position="171"/>
    </location>
    <ligand>
        <name>ATP</name>
        <dbReference type="ChEBI" id="CHEBI:30616"/>
    </ligand>
</feature>
<dbReference type="InterPro" id="IPR005905">
    <property type="entry name" value="D_ala_D_ala"/>
</dbReference>
<comment type="cofactor">
    <cofactor evidence="1">
        <name>Mn(2+)</name>
        <dbReference type="ChEBI" id="CHEBI:29035"/>
    </cofactor>
</comment>
<keyword evidence="6 16" id="KW-0067">ATP-binding</keyword>
<dbReference type="NCBIfam" id="NF000206">
    <property type="entry name" value="D_ala_D_lac"/>
    <property type="match status" value="1"/>
</dbReference>
<dbReference type="GO" id="GO:0008360">
    <property type="term" value="P:regulation of cell shape"/>
    <property type="evidence" value="ECO:0007669"/>
    <property type="project" value="UniProtKB-KW"/>
</dbReference>
<dbReference type="SUPFAM" id="SSF52440">
    <property type="entry name" value="PreATP-grasp domain"/>
    <property type="match status" value="1"/>
</dbReference>
<dbReference type="NCBIfam" id="NF002528">
    <property type="entry name" value="PRK01966.1-4"/>
    <property type="match status" value="1"/>
</dbReference>
<comment type="similarity">
    <text evidence="2 12">Belongs to the D-alanine--D-alanine ligase family.</text>
</comment>
<evidence type="ECO:0000256" key="7">
    <source>
        <dbReference type="ARBA" id="ARBA00022842"/>
    </source>
</evidence>
<proteinExistence type="inferred from homology"/>
<keyword evidence="19" id="KW-1185">Reference proteome</keyword>
<evidence type="ECO:0000256" key="16">
    <source>
        <dbReference type="PROSITE-ProRule" id="PRU00409"/>
    </source>
</evidence>
<feature type="active site" evidence="13">
    <location>
        <position position="16"/>
    </location>
</feature>
<comment type="cofactor">
    <cofactor evidence="15">
        <name>Mg(2+)</name>
        <dbReference type="ChEBI" id="CHEBI:18420"/>
    </cofactor>
    <cofactor evidence="15">
        <name>Mn(2+)</name>
        <dbReference type="ChEBI" id="CHEBI:29035"/>
    </cofactor>
    <text evidence="15">Binds 2 magnesium or manganese ions per subunit.</text>
</comment>
<dbReference type="InterPro" id="IPR000291">
    <property type="entry name" value="D-Ala_lig_Van_CS"/>
</dbReference>
<accession>A0A919AB29</accession>
<feature type="binding site" evidence="14">
    <location>
        <begin position="177"/>
        <end position="178"/>
    </location>
    <ligand>
        <name>ATP</name>
        <dbReference type="ChEBI" id="CHEBI:30616"/>
    </ligand>
</feature>
<keyword evidence="5 14" id="KW-0547">Nucleotide-binding</keyword>
<reference evidence="18" key="2">
    <citation type="submission" date="2020-09" db="EMBL/GenBank/DDBJ databases">
        <authorList>
            <person name="Sun Q."/>
            <person name="Ohkuma M."/>
        </authorList>
    </citation>
    <scope>NUCLEOTIDE SEQUENCE</scope>
    <source>
        <strain evidence="18">JCM 4477</strain>
    </source>
</reference>
<evidence type="ECO:0000259" key="17">
    <source>
        <dbReference type="PROSITE" id="PS50975"/>
    </source>
</evidence>
<dbReference type="GO" id="GO:0005524">
    <property type="term" value="F:ATP binding"/>
    <property type="evidence" value="ECO:0007669"/>
    <property type="project" value="UniProtKB-UniRule"/>
</dbReference>
<feature type="binding site" evidence="14">
    <location>
        <position position="133"/>
    </location>
    <ligand>
        <name>ATP</name>
        <dbReference type="ChEBI" id="CHEBI:30616"/>
    </ligand>
</feature>
<keyword evidence="11 12" id="KW-0961">Cell wall biogenesis/degradation</keyword>
<dbReference type="Gene3D" id="3.40.50.20">
    <property type="match status" value="1"/>
</dbReference>
<sequence>MARLKVGILFGGRSEEHSVSVKSAREVARSLDPDTYEPFYIGITTDGAWKLCAGPEAGWESGDGRPAVLSPAGDTHGLLVLGEGRYETIRLDVVLPVLHGTHGEDGAIQGLLELSGIPYVGCGIQSSALCMDKSLTYLVARNAGITTPDFRIVTADDTVDPAQLTCPVFVKPARSGSSFGVTKVSRPEELPGAVATARRYDAKVLIEEAVIGREVGCAILGDGPEPCTGEVDRIALSHGFFRIHQEDAPETGSENSAAIVPADIPEESRLLVRHTAMAVYRALGCTGLARVDLFLKDDGEIVLNEVNTFPGMTSYSRYPRMMAAAGLPLSEVLDRAVSLALTGQNR</sequence>
<dbReference type="GO" id="GO:0005829">
    <property type="term" value="C:cytosol"/>
    <property type="evidence" value="ECO:0007669"/>
    <property type="project" value="TreeGrafter"/>
</dbReference>
<evidence type="ECO:0000256" key="15">
    <source>
        <dbReference type="PIRSR" id="PIRSR039102-3"/>
    </source>
</evidence>
<dbReference type="AlphaFoldDB" id="A0A919AB29"/>
<dbReference type="Gene3D" id="3.30.1490.20">
    <property type="entry name" value="ATP-grasp fold, A domain"/>
    <property type="match status" value="1"/>
</dbReference>
<evidence type="ECO:0000256" key="13">
    <source>
        <dbReference type="PIRSR" id="PIRSR039102-1"/>
    </source>
</evidence>
<dbReference type="PIRSF" id="PIRSF039102">
    <property type="entry name" value="Ddl/VanB"/>
    <property type="match status" value="1"/>
</dbReference>
<evidence type="ECO:0000256" key="12">
    <source>
        <dbReference type="HAMAP-Rule" id="MF_00047"/>
    </source>
</evidence>
<evidence type="ECO:0000313" key="19">
    <source>
        <dbReference type="Proteomes" id="UP000630718"/>
    </source>
</evidence>
<feature type="binding site" evidence="15">
    <location>
        <position position="305"/>
    </location>
    <ligand>
        <name>Mg(2+)</name>
        <dbReference type="ChEBI" id="CHEBI:18420"/>
        <label>2</label>
    </ligand>
</feature>
<dbReference type="PROSITE" id="PS00843">
    <property type="entry name" value="DALA_DALA_LIGASE_1"/>
    <property type="match status" value="1"/>
</dbReference>
<reference evidence="18" key="1">
    <citation type="journal article" date="2014" name="Int. J. Syst. Evol. Microbiol.">
        <title>Complete genome sequence of Corynebacterium casei LMG S-19264T (=DSM 44701T), isolated from a smear-ripened cheese.</title>
        <authorList>
            <consortium name="US DOE Joint Genome Institute (JGI-PGF)"/>
            <person name="Walter F."/>
            <person name="Albersmeier A."/>
            <person name="Kalinowski J."/>
            <person name="Ruckert C."/>
        </authorList>
    </citation>
    <scope>NUCLEOTIDE SEQUENCE</scope>
    <source>
        <strain evidence="18">JCM 4477</strain>
    </source>
</reference>
<evidence type="ECO:0000256" key="3">
    <source>
        <dbReference type="ARBA" id="ARBA00022598"/>
    </source>
</evidence>
<evidence type="ECO:0000256" key="9">
    <source>
        <dbReference type="ARBA" id="ARBA00022984"/>
    </source>
</evidence>
<feature type="active site" evidence="13">
    <location>
        <position position="316"/>
    </location>
</feature>
<dbReference type="PROSITE" id="PS00844">
    <property type="entry name" value="DALA_DALA_LIGASE_2"/>
    <property type="match status" value="1"/>
</dbReference>
<keyword evidence="7 15" id="KW-0460">Magnesium</keyword>
<dbReference type="InterPro" id="IPR016185">
    <property type="entry name" value="PreATP-grasp_dom_sf"/>
</dbReference>
<feature type="active site" evidence="13">
    <location>
        <position position="177"/>
    </location>
</feature>
<dbReference type="NCBIfam" id="TIGR01205">
    <property type="entry name" value="D_ala_D_alaTIGR"/>
    <property type="match status" value="1"/>
</dbReference>
<organism evidence="18 19">
    <name type="scientific">Streptomyces fumanus</name>
    <dbReference type="NCBI Taxonomy" id="67302"/>
    <lineage>
        <taxon>Bacteria</taxon>
        <taxon>Bacillati</taxon>
        <taxon>Actinomycetota</taxon>
        <taxon>Actinomycetes</taxon>
        <taxon>Kitasatosporales</taxon>
        <taxon>Streptomycetaceae</taxon>
        <taxon>Streptomyces</taxon>
    </lineage>
</organism>
<evidence type="ECO:0000256" key="4">
    <source>
        <dbReference type="ARBA" id="ARBA00022723"/>
    </source>
</evidence>
<evidence type="ECO:0000313" key="18">
    <source>
        <dbReference type="EMBL" id="GHE96496.1"/>
    </source>
</evidence>
<protein>
    <recommendedName>
        <fullName evidence="12">D-alanine--D-alanine ligase</fullName>
        <ecNumber evidence="12">6.3.2.4</ecNumber>
    </recommendedName>
    <alternativeName>
        <fullName evidence="12">D-Ala-D-Ala ligase</fullName>
    </alternativeName>
    <alternativeName>
        <fullName evidence="12">D-alanylalanine synthetase</fullName>
    </alternativeName>
</protein>
<keyword evidence="12" id="KW-0963">Cytoplasm</keyword>
<dbReference type="HAMAP" id="MF_00047">
    <property type="entry name" value="Dala_Dala_lig"/>
    <property type="match status" value="1"/>
</dbReference>
<dbReference type="RefSeq" id="WP_190203880.1">
    <property type="nucleotide sequence ID" value="NZ_BNBI01000004.1"/>
</dbReference>
<feature type="binding site" evidence="15">
    <location>
        <position position="307"/>
    </location>
    <ligand>
        <name>Mg(2+)</name>
        <dbReference type="ChEBI" id="CHEBI:18420"/>
        <label>2</label>
    </ligand>
</feature>
<dbReference type="Pfam" id="PF07478">
    <property type="entry name" value="Dala_Dala_lig_C"/>
    <property type="match status" value="1"/>
</dbReference>
<evidence type="ECO:0000256" key="11">
    <source>
        <dbReference type="ARBA" id="ARBA00023316"/>
    </source>
</evidence>
<dbReference type="Pfam" id="PF01820">
    <property type="entry name" value="Dala_Dala_lig_N"/>
    <property type="match status" value="1"/>
</dbReference>
<keyword evidence="4 15" id="KW-0479">Metal-binding</keyword>
<comment type="function">
    <text evidence="12">Cell wall formation.</text>
</comment>
<evidence type="ECO:0000256" key="2">
    <source>
        <dbReference type="ARBA" id="ARBA00010871"/>
    </source>
</evidence>
<dbReference type="InterPro" id="IPR011761">
    <property type="entry name" value="ATP-grasp"/>
</dbReference>
<dbReference type="InterPro" id="IPR013815">
    <property type="entry name" value="ATP_grasp_subdomain_1"/>
</dbReference>
<feature type="binding site" evidence="15">
    <location>
        <position position="292"/>
    </location>
    <ligand>
        <name>Mg(2+)</name>
        <dbReference type="ChEBI" id="CHEBI:18420"/>
        <label>1</label>
    </ligand>
</feature>
<comment type="caution">
    <text evidence="18">The sequence shown here is derived from an EMBL/GenBank/DDBJ whole genome shotgun (WGS) entry which is preliminary data.</text>
</comment>